<evidence type="ECO:0000313" key="2">
    <source>
        <dbReference type="Proteomes" id="UP000245212"/>
    </source>
</evidence>
<gene>
    <name evidence="1" type="ORF">DD235_02410</name>
</gene>
<comment type="caution">
    <text evidence="1">The sequence shown here is derived from an EMBL/GenBank/DDBJ whole genome shotgun (WGS) entry which is preliminary data.</text>
</comment>
<sequence length="210" mass="23729">MYGATFDRQWSGTSPDRLAEIWAEEISDLTGQEIAAGLQACRARPLPPTMPEFRIMCRPEVDPYTAFREAAVGMEARARELRGDWTHPAIYWAAVRIGTHDLLNIGYQRLRLHWEKVLREEFARGQWPEIPNPAPALPAPGQTLATRAEAAAAMEHIRRETGLDPQQQPSDKRAWARRIVDDHQRKGGRRYSAAVLDMAKQAAGMVHEVL</sequence>
<keyword evidence="2" id="KW-1185">Reference proteome</keyword>
<evidence type="ECO:0000313" key="1">
    <source>
        <dbReference type="EMBL" id="PWF25042.1"/>
    </source>
</evidence>
<dbReference type="RefSeq" id="WP_109060447.1">
    <property type="nucleotide sequence ID" value="NZ_QETA01000001.1"/>
</dbReference>
<proteinExistence type="predicted"/>
<protein>
    <submittedName>
        <fullName evidence="1">Uncharacterized protein</fullName>
    </submittedName>
</protein>
<dbReference type="Proteomes" id="UP000245212">
    <property type="component" value="Unassembled WGS sequence"/>
</dbReference>
<dbReference type="EMBL" id="QETA01000001">
    <property type="protein sequence ID" value="PWF25042.1"/>
    <property type="molecule type" value="Genomic_DNA"/>
</dbReference>
<dbReference type="AlphaFoldDB" id="A0A2V1K7U6"/>
<reference evidence="2" key="1">
    <citation type="submission" date="2018-05" db="EMBL/GenBank/DDBJ databases">
        <authorList>
            <person name="Li Y."/>
        </authorList>
    </citation>
    <scope>NUCLEOTIDE SEQUENCE [LARGE SCALE GENOMIC DNA]</scope>
    <source>
        <strain evidence="2">3d-2-2</strain>
    </source>
</reference>
<accession>A0A2V1K7U6</accession>
<name>A0A2V1K7U6_9BURK</name>
<organism evidence="1 2">
    <name type="scientific">Corticimicrobacter populi</name>
    <dbReference type="NCBI Taxonomy" id="2175229"/>
    <lineage>
        <taxon>Bacteria</taxon>
        <taxon>Pseudomonadati</taxon>
        <taxon>Pseudomonadota</taxon>
        <taxon>Betaproteobacteria</taxon>
        <taxon>Burkholderiales</taxon>
        <taxon>Alcaligenaceae</taxon>
        <taxon>Corticimicrobacter</taxon>
    </lineage>
</organism>